<feature type="compositionally biased region" description="Basic residues" evidence="1">
    <location>
        <begin position="1"/>
        <end position="26"/>
    </location>
</feature>
<dbReference type="AlphaFoldDB" id="A0A7Y9E959"/>
<protein>
    <submittedName>
        <fullName evidence="2">Uncharacterized protein</fullName>
    </submittedName>
</protein>
<feature type="region of interest" description="Disordered" evidence="1">
    <location>
        <begin position="1"/>
        <end position="34"/>
    </location>
</feature>
<evidence type="ECO:0000313" key="2">
    <source>
        <dbReference type="EMBL" id="NYD43186.1"/>
    </source>
</evidence>
<dbReference type="RefSeq" id="WP_179664736.1">
    <property type="nucleotide sequence ID" value="NZ_JACCBG010000001.1"/>
</dbReference>
<keyword evidence="3" id="KW-1185">Reference proteome</keyword>
<sequence>MPKSRGRKPHNRSRKQQRRPAPRRTPGRGGLDPIAIRAESEDFLPLMRASDAAEARGDAAGALDVIGRRPYGHDGKPFWRPWRVTRLWQLARLGSVLPRWATSRWILAQAAQGLGPTDRLRHQRALQVALQVRGAPGGDLRELGMTAVDVMDHDWVHRQLVLYELGGLDSFLRREASPALLAGADRIEQWARTPMGGYRLLAEDPLLLRWAVLGTGETVETPNLGAASLLGPGDCALGRLVPIEEGAMFEAAPLFVPEHTAMRVAGDPDGWIQAVAEACQDDSAAPEQQCSTGGHDFELLTDVPLVVQLLAHHDVGASGLWTEDCVCLVLAALSGHFEHRPDAPPWPSVAAALLQPHVADRLALLLGEEDRDALRHLADTIAGPAAALCRELVPDLGEAA</sequence>
<proteinExistence type="predicted"/>
<evidence type="ECO:0000256" key="1">
    <source>
        <dbReference type="SAM" id="MobiDB-lite"/>
    </source>
</evidence>
<dbReference type="Proteomes" id="UP000535511">
    <property type="component" value="Unassembled WGS sequence"/>
</dbReference>
<accession>A0A7Y9E959</accession>
<organism evidence="2 3">
    <name type="scientific">Nocardioides panaciterrulae</name>
    <dbReference type="NCBI Taxonomy" id="661492"/>
    <lineage>
        <taxon>Bacteria</taxon>
        <taxon>Bacillati</taxon>
        <taxon>Actinomycetota</taxon>
        <taxon>Actinomycetes</taxon>
        <taxon>Propionibacteriales</taxon>
        <taxon>Nocardioidaceae</taxon>
        <taxon>Nocardioides</taxon>
    </lineage>
</organism>
<reference evidence="2 3" key="1">
    <citation type="submission" date="2020-07" db="EMBL/GenBank/DDBJ databases">
        <title>Sequencing the genomes of 1000 actinobacteria strains.</title>
        <authorList>
            <person name="Klenk H.-P."/>
        </authorList>
    </citation>
    <scope>NUCLEOTIDE SEQUENCE [LARGE SCALE GENOMIC DNA]</scope>
    <source>
        <strain evidence="2 3">DSM 21350</strain>
    </source>
</reference>
<comment type="caution">
    <text evidence="2">The sequence shown here is derived from an EMBL/GenBank/DDBJ whole genome shotgun (WGS) entry which is preliminary data.</text>
</comment>
<gene>
    <name evidence="2" type="ORF">BJZ21_003269</name>
</gene>
<evidence type="ECO:0000313" key="3">
    <source>
        <dbReference type="Proteomes" id="UP000535511"/>
    </source>
</evidence>
<dbReference type="EMBL" id="JACCBG010000001">
    <property type="protein sequence ID" value="NYD43186.1"/>
    <property type="molecule type" value="Genomic_DNA"/>
</dbReference>
<name>A0A7Y9E959_9ACTN</name>